<gene>
    <name evidence="2" type="ORF">BgAZ_103540</name>
</gene>
<proteinExistence type="predicted"/>
<accession>A0AAD8UV86</accession>
<comment type="caution">
    <text evidence="2">The sequence shown here is derived from an EMBL/GenBank/DDBJ whole genome shotgun (WGS) entry which is preliminary data.</text>
</comment>
<protein>
    <submittedName>
        <fullName evidence="2">Uncharacterized protein</fullName>
    </submittedName>
</protein>
<dbReference type="EMBL" id="JAVEPI010000001">
    <property type="protein sequence ID" value="KAK1444448.1"/>
    <property type="molecule type" value="Genomic_DNA"/>
</dbReference>
<feature type="signal peptide" evidence="1">
    <location>
        <begin position="1"/>
        <end position="26"/>
    </location>
</feature>
<evidence type="ECO:0000256" key="1">
    <source>
        <dbReference type="SAM" id="SignalP"/>
    </source>
</evidence>
<keyword evidence="1" id="KW-0732">Signal</keyword>
<organism evidence="2 3">
    <name type="scientific">Babesia gibsoni</name>
    <dbReference type="NCBI Taxonomy" id="33632"/>
    <lineage>
        <taxon>Eukaryota</taxon>
        <taxon>Sar</taxon>
        <taxon>Alveolata</taxon>
        <taxon>Apicomplexa</taxon>
        <taxon>Aconoidasida</taxon>
        <taxon>Piroplasmida</taxon>
        <taxon>Babesiidae</taxon>
        <taxon>Babesia</taxon>
    </lineage>
</organism>
<sequence>MDWSLLRSALALFFIPFFTDVRHVRGQPKGGGQFISNFNRESETRNITPLIADVADLNFGNGYHISPSVVGSTPGITATPLPGYEISKLVYQKNQIFAVNEAKCEVIEKFTVYSANDDIIVIVRVNGRDIKFGLVGEGFVPLTPKEFNYRFTSMGEPCTVDLSKKGATNEVTVRAVNLNDIVTHNYIVQKGFRAVKVVDKDITLWEGDEGEFAKDIKLTRVAGVHLVSLMIERPSGSKTDYYIGDAAGYHTITPEEFFKCFVSKKDDVQALLSSKKECT</sequence>
<dbReference type="Pfam" id="PF04385">
    <property type="entry name" value="FAINT"/>
    <property type="match status" value="1"/>
</dbReference>
<evidence type="ECO:0000313" key="3">
    <source>
        <dbReference type="Proteomes" id="UP001230268"/>
    </source>
</evidence>
<reference evidence="2" key="1">
    <citation type="submission" date="2023-08" db="EMBL/GenBank/DDBJ databases">
        <title>Draft sequence of the Babesia gibsoni genome.</title>
        <authorList>
            <person name="Yamagishi J.Y."/>
            <person name="Xuan X.X."/>
        </authorList>
    </citation>
    <scope>NUCLEOTIDE SEQUENCE</scope>
    <source>
        <strain evidence="2">Azabu</strain>
    </source>
</reference>
<feature type="chain" id="PRO_5042005530" evidence="1">
    <location>
        <begin position="27"/>
        <end position="279"/>
    </location>
</feature>
<dbReference type="InterPro" id="IPR007480">
    <property type="entry name" value="DUF529"/>
</dbReference>
<dbReference type="Proteomes" id="UP001230268">
    <property type="component" value="Unassembled WGS sequence"/>
</dbReference>
<keyword evidence="3" id="KW-1185">Reference proteome</keyword>
<evidence type="ECO:0000313" key="2">
    <source>
        <dbReference type="EMBL" id="KAK1444448.1"/>
    </source>
</evidence>
<name>A0AAD8UV86_BABGI</name>
<dbReference type="AlphaFoldDB" id="A0AAD8UV86"/>